<dbReference type="AlphaFoldDB" id="A0A2N5Y657"/>
<dbReference type="InterPro" id="IPR000531">
    <property type="entry name" value="Beta-barrel_TonB"/>
</dbReference>
<keyword evidence="9 11" id="KW-0472">Membrane</keyword>
<keyword evidence="8 12" id="KW-0798">TonB box</keyword>
<dbReference type="SUPFAM" id="SSF56935">
    <property type="entry name" value="Porins"/>
    <property type="match status" value="1"/>
</dbReference>
<proteinExistence type="inferred from homology"/>
<organism evidence="16 17">
    <name type="scientific">Kineobactrum sediminis</name>
    <dbReference type="NCBI Taxonomy" id="1905677"/>
    <lineage>
        <taxon>Bacteria</taxon>
        <taxon>Pseudomonadati</taxon>
        <taxon>Pseudomonadota</taxon>
        <taxon>Gammaproteobacteria</taxon>
        <taxon>Cellvibrionales</taxon>
        <taxon>Halieaceae</taxon>
        <taxon>Kineobactrum</taxon>
    </lineage>
</organism>
<dbReference type="PANTHER" id="PTHR32552:SF81">
    <property type="entry name" value="TONB-DEPENDENT OUTER MEMBRANE RECEPTOR"/>
    <property type="match status" value="1"/>
</dbReference>
<keyword evidence="7" id="KW-0406">Ion transport</keyword>
<keyword evidence="16" id="KW-0675">Receptor</keyword>
<dbReference type="PROSITE" id="PS52016">
    <property type="entry name" value="TONB_DEPENDENT_REC_3"/>
    <property type="match status" value="1"/>
</dbReference>
<dbReference type="InterPro" id="IPR036942">
    <property type="entry name" value="Beta-barrel_TonB_sf"/>
</dbReference>
<evidence type="ECO:0000256" key="11">
    <source>
        <dbReference type="PROSITE-ProRule" id="PRU01360"/>
    </source>
</evidence>
<feature type="domain" description="TonB-dependent receptor-like beta-barrel" evidence="14">
    <location>
        <begin position="282"/>
        <end position="739"/>
    </location>
</feature>
<evidence type="ECO:0000256" key="1">
    <source>
        <dbReference type="ARBA" id="ARBA00004571"/>
    </source>
</evidence>
<comment type="caution">
    <text evidence="16">The sequence shown here is derived from an EMBL/GenBank/DDBJ whole genome shotgun (WGS) entry which is preliminary data.</text>
</comment>
<dbReference type="EMBL" id="PKLZ01000001">
    <property type="protein sequence ID" value="PLW83877.1"/>
    <property type="molecule type" value="Genomic_DNA"/>
</dbReference>
<evidence type="ECO:0000259" key="15">
    <source>
        <dbReference type="Pfam" id="PF07715"/>
    </source>
</evidence>
<dbReference type="OrthoDB" id="127311at2"/>
<name>A0A2N5Y657_9GAMM</name>
<sequence length="785" mass="85576">MKKISMHKKTLSIAVAAGSLLLVPDYSLAQGAVLEEVLVTATRRSESILDIPYNISAVSGASLEAAQITDQAELLRSVAGVGVIDRGHRNSGTVNTIRIRGLNVDSSIVGDFATASAPTVSTYVNDTPVFANFVLKDLERVEVLRGPQGTLYGSGSLAGTVRYIMRKPEFEEVTGKVAASLSHTEGSSGLNWTTDATLNIPFSDTVALRVLAGRNDEAGITDYPNVYVLDSTGVPVAPNGVLADDAVYKRVNDADDVDIRFARAALRFQPNDRIDATLSHHWQSDDVGARRGTTDGTNGNGVPYNDYELGAVQLEPSSRDINLTSLEADIDLGFATLTSSTSHYDHSGEGASENTGFYAQLGWLAAFYYNYPRPMARAERTYDDEAFIQELRLVSSTDGPVDYLVGLYYQDQTVESGQDSFLLGFKNWADAAFGPGVVIDDQDFLYRRTEDFRDASAYGELTWHITDSVHLTGGVRYFDNKSDIDTFQQISFYDGFRPSAAAAFSQSDSDALFKVNLAWDMNDDTLVYGTVSEGYRRGGANAVPTVGLFAEDPAWQLYDADTVVNYELGVKGSRGQHTYTAALFYVDWDKVQLNSATTNWAFFAVQNGDEAASQGLELELRGPLATGLDYSLGYAYVDAELTGDLVSADPAVTTPVATDGTRLPGAPEHSFNMSLDYSRQLSSGMDWFTRLDAYYQSSSENSISSSPRFARTLDGFQLWNIVSSIRTAHWDLSLFAKNIFNEEGVTGVYKEEYMGSDASQNYLGNGAKDVISRPRTVGLAATYRF</sequence>
<evidence type="ECO:0000256" key="7">
    <source>
        <dbReference type="ARBA" id="ARBA00023065"/>
    </source>
</evidence>
<dbReference type="Pfam" id="PF00593">
    <property type="entry name" value="TonB_dep_Rec_b-barrel"/>
    <property type="match status" value="1"/>
</dbReference>
<keyword evidence="2 11" id="KW-0813">Transport</keyword>
<evidence type="ECO:0000256" key="2">
    <source>
        <dbReference type="ARBA" id="ARBA00022448"/>
    </source>
</evidence>
<feature type="signal peptide" evidence="13">
    <location>
        <begin position="1"/>
        <end position="29"/>
    </location>
</feature>
<dbReference type="GO" id="GO:0009279">
    <property type="term" value="C:cell outer membrane"/>
    <property type="evidence" value="ECO:0007669"/>
    <property type="project" value="UniProtKB-SubCell"/>
</dbReference>
<keyword evidence="13" id="KW-0732">Signal</keyword>
<dbReference type="PANTHER" id="PTHR32552">
    <property type="entry name" value="FERRICHROME IRON RECEPTOR-RELATED"/>
    <property type="match status" value="1"/>
</dbReference>
<accession>A0A2N5Y657</accession>
<dbReference type="Proteomes" id="UP000234845">
    <property type="component" value="Unassembled WGS sequence"/>
</dbReference>
<evidence type="ECO:0000256" key="6">
    <source>
        <dbReference type="ARBA" id="ARBA00023004"/>
    </source>
</evidence>
<evidence type="ECO:0000256" key="12">
    <source>
        <dbReference type="RuleBase" id="RU003357"/>
    </source>
</evidence>
<evidence type="ECO:0000256" key="13">
    <source>
        <dbReference type="SAM" id="SignalP"/>
    </source>
</evidence>
<evidence type="ECO:0000313" key="16">
    <source>
        <dbReference type="EMBL" id="PLW83877.1"/>
    </source>
</evidence>
<feature type="domain" description="TonB-dependent receptor plug" evidence="15">
    <location>
        <begin position="49"/>
        <end position="160"/>
    </location>
</feature>
<evidence type="ECO:0000256" key="8">
    <source>
        <dbReference type="ARBA" id="ARBA00023077"/>
    </source>
</evidence>
<reference evidence="17" key="1">
    <citation type="submission" date="2017-11" db="EMBL/GenBank/DDBJ databases">
        <title>The draft genome sequence of Chromatocurvus sp. F02.</title>
        <authorList>
            <person name="Du Z.-J."/>
            <person name="Chang Y.-Q."/>
        </authorList>
    </citation>
    <scope>NUCLEOTIDE SEQUENCE [LARGE SCALE GENOMIC DNA]</scope>
    <source>
        <strain evidence="17">F02</strain>
    </source>
</reference>
<protein>
    <submittedName>
        <fullName evidence="16">TonB-dependent receptor</fullName>
    </submittedName>
</protein>
<dbReference type="InterPro" id="IPR012910">
    <property type="entry name" value="Plug_dom"/>
</dbReference>
<gene>
    <name evidence="16" type="ORF">CWI75_00505</name>
</gene>
<evidence type="ECO:0000256" key="5">
    <source>
        <dbReference type="ARBA" id="ARBA00022692"/>
    </source>
</evidence>
<evidence type="ECO:0000259" key="14">
    <source>
        <dbReference type="Pfam" id="PF00593"/>
    </source>
</evidence>
<comment type="similarity">
    <text evidence="11 12">Belongs to the TonB-dependent receptor family.</text>
</comment>
<evidence type="ECO:0000256" key="4">
    <source>
        <dbReference type="ARBA" id="ARBA00022496"/>
    </source>
</evidence>
<keyword evidence="4" id="KW-0410">Iron transport</keyword>
<dbReference type="RefSeq" id="WP_101519514.1">
    <property type="nucleotide sequence ID" value="NZ_PKLZ01000001.1"/>
</dbReference>
<keyword evidence="6" id="KW-0408">Iron</keyword>
<comment type="subcellular location">
    <subcellularLocation>
        <location evidence="1 11">Cell outer membrane</location>
        <topology evidence="1 11">Multi-pass membrane protein</topology>
    </subcellularLocation>
</comment>
<evidence type="ECO:0000256" key="9">
    <source>
        <dbReference type="ARBA" id="ARBA00023136"/>
    </source>
</evidence>
<keyword evidence="3 11" id="KW-1134">Transmembrane beta strand</keyword>
<dbReference type="Pfam" id="PF07715">
    <property type="entry name" value="Plug"/>
    <property type="match status" value="1"/>
</dbReference>
<keyword evidence="17" id="KW-1185">Reference proteome</keyword>
<evidence type="ECO:0000313" key="17">
    <source>
        <dbReference type="Proteomes" id="UP000234845"/>
    </source>
</evidence>
<evidence type="ECO:0000256" key="10">
    <source>
        <dbReference type="ARBA" id="ARBA00023237"/>
    </source>
</evidence>
<keyword evidence="5 11" id="KW-0812">Transmembrane</keyword>
<feature type="chain" id="PRO_5015002058" evidence="13">
    <location>
        <begin position="30"/>
        <end position="785"/>
    </location>
</feature>
<dbReference type="Gene3D" id="2.40.170.20">
    <property type="entry name" value="TonB-dependent receptor, beta-barrel domain"/>
    <property type="match status" value="1"/>
</dbReference>
<dbReference type="GO" id="GO:0006826">
    <property type="term" value="P:iron ion transport"/>
    <property type="evidence" value="ECO:0007669"/>
    <property type="project" value="UniProtKB-KW"/>
</dbReference>
<keyword evidence="10 11" id="KW-0998">Cell outer membrane</keyword>
<evidence type="ECO:0000256" key="3">
    <source>
        <dbReference type="ARBA" id="ARBA00022452"/>
    </source>
</evidence>
<dbReference type="InterPro" id="IPR039426">
    <property type="entry name" value="TonB-dep_rcpt-like"/>
</dbReference>